<feature type="region of interest" description="Disordered" evidence="1">
    <location>
        <begin position="592"/>
        <end position="612"/>
    </location>
</feature>
<accession>A0A0L0VSH1</accession>
<gene>
    <name evidence="2" type="ORF">PSTG_04774</name>
</gene>
<sequence length="727" mass="79336">MQQTSGTIPDHAFPPPASTLVPIAENRASSIIHSSLSVFLQVINRSSRLLNHTVANSLSQTALQFALAIVPKDAFYSLTTMNNQNVPNHNPGPAEKSQLQPTQRRGEPYEGIFFEETQVGGTVVPPVPNLEVPAAGAVNQATGMLAQTVPVLLVMANPVPDNEVAAMAGGSSPDKGSFITLDYCLYVSTYNHLTAGKSKAKNKSDSEKIAPPKNTMPSMRTNLHNRTWADLRAEIIRIIGGSRKHLDVYIARLLNERQIYFHFYIPNSHAFPFKRNYYVTSEAEYQAFLEELVRKPNSKIFIRMAMDEPGAKAKSQEVIKHQDDCLDIAVGSADEVVNLERLRARHDQNPHADMKGDPIAPWVVRLRVHLENRVNTRLSETIFIQDDEHPGLALRVTHERLWAWDQVLQQRTAGNVTAANEHVDLDHPPRGANWVWETRSSISPIKLEARRSGPSTPLPGPFGVPSATSATPPAIFGNRGGATPATPAGNPARPAATPLNSVGQPPDSAGSGQATPLNADIHPALVADDHLWIMNSLPSTIQGSAASSEIDFIAQDGSQVVVRRPSPQSKSSIEYLDDASSNRIDCGVGVPGPSRKLARSPHGHAQFKGKGKCREFNRSVRDTPSPSPTRKRAPLPLAPLSEAGRRMTIMEFLIHCNIEEYNSMSHSLIDGHCIEHWCFFRGQTAADLMRIGFPRGLAAQIYHGVLELEVTMTTSSDSPPTPGPSNS</sequence>
<feature type="compositionally biased region" description="Low complexity" evidence="1">
    <location>
        <begin position="481"/>
        <end position="498"/>
    </location>
</feature>
<feature type="region of interest" description="Disordered" evidence="1">
    <location>
        <begin position="198"/>
        <end position="220"/>
    </location>
</feature>
<reference evidence="3" key="1">
    <citation type="submission" date="2014-03" db="EMBL/GenBank/DDBJ databases">
        <title>The Genome Sequence of Puccinia striiformis f. sp. tritici PST-78.</title>
        <authorList>
            <consortium name="The Broad Institute Genome Sequencing Platform"/>
            <person name="Cuomo C."/>
            <person name="Hulbert S."/>
            <person name="Chen X."/>
            <person name="Walker B."/>
            <person name="Young S.K."/>
            <person name="Zeng Q."/>
            <person name="Gargeya S."/>
            <person name="Fitzgerald M."/>
            <person name="Haas B."/>
            <person name="Abouelleil A."/>
            <person name="Alvarado L."/>
            <person name="Arachchi H.M."/>
            <person name="Berlin A.M."/>
            <person name="Chapman S.B."/>
            <person name="Goldberg J."/>
            <person name="Griggs A."/>
            <person name="Gujja S."/>
            <person name="Hansen M."/>
            <person name="Howarth C."/>
            <person name="Imamovic A."/>
            <person name="Larimer J."/>
            <person name="McCowan C."/>
            <person name="Montmayeur A."/>
            <person name="Murphy C."/>
            <person name="Neiman D."/>
            <person name="Pearson M."/>
            <person name="Priest M."/>
            <person name="Roberts A."/>
            <person name="Saif S."/>
            <person name="Shea T."/>
            <person name="Sisk P."/>
            <person name="Sykes S."/>
            <person name="Wortman J."/>
            <person name="Nusbaum C."/>
            <person name="Birren B."/>
        </authorList>
    </citation>
    <scope>NUCLEOTIDE SEQUENCE [LARGE SCALE GENOMIC DNA]</scope>
    <source>
        <strain evidence="3">race PST-78</strain>
    </source>
</reference>
<dbReference type="AlphaFoldDB" id="A0A0L0VSH1"/>
<keyword evidence="3" id="KW-1185">Reference proteome</keyword>
<feature type="compositionally biased region" description="Basic residues" evidence="1">
    <location>
        <begin position="596"/>
        <end position="611"/>
    </location>
</feature>
<dbReference type="Proteomes" id="UP000054564">
    <property type="component" value="Unassembled WGS sequence"/>
</dbReference>
<comment type="caution">
    <text evidence="2">The sequence shown here is derived from an EMBL/GenBank/DDBJ whole genome shotgun (WGS) entry which is preliminary data.</text>
</comment>
<name>A0A0L0VSH1_9BASI</name>
<dbReference type="EMBL" id="AJIL01000026">
    <property type="protein sequence ID" value="KNF01950.1"/>
    <property type="molecule type" value="Genomic_DNA"/>
</dbReference>
<protein>
    <submittedName>
        <fullName evidence="2">Uncharacterized protein</fullName>
    </submittedName>
</protein>
<evidence type="ECO:0000313" key="3">
    <source>
        <dbReference type="Proteomes" id="UP000054564"/>
    </source>
</evidence>
<organism evidence="2 3">
    <name type="scientific">Puccinia striiformis f. sp. tritici PST-78</name>
    <dbReference type="NCBI Taxonomy" id="1165861"/>
    <lineage>
        <taxon>Eukaryota</taxon>
        <taxon>Fungi</taxon>
        <taxon>Dikarya</taxon>
        <taxon>Basidiomycota</taxon>
        <taxon>Pucciniomycotina</taxon>
        <taxon>Pucciniomycetes</taxon>
        <taxon>Pucciniales</taxon>
        <taxon>Pucciniaceae</taxon>
        <taxon>Puccinia</taxon>
    </lineage>
</organism>
<proteinExistence type="predicted"/>
<evidence type="ECO:0000256" key="1">
    <source>
        <dbReference type="SAM" id="MobiDB-lite"/>
    </source>
</evidence>
<dbReference type="OrthoDB" id="2498534at2759"/>
<feature type="region of interest" description="Disordered" evidence="1">
    <location>
        <begin position="81"/>
        <end position="103"/>
    </location>
</feature>
<evidence type="ECO:0000313" key="2">
    <source>
        <dbReference type="EMBL" id="KNF01950.1"/>
    </source>
</evidence>
<feature type="region of interest" description="Disordered" evidence="1">
    <location>
        <begin position="449"/>
        <end position="517"/>
    </location>
</feature>